<organism evidence="3 4">
    <name type="scientific">Blastochloris viridis</name>
    <name type="common">Rhodopseudomonas viridis</name>
    <dbReference type="NCBI Taxonomy" id="1079"/>
    <lineage>
        <taxon>Bacteria</taxon>
        <taxon>Pseudomonadati</taxon>
        <taxon>Pseudomonadota</taxon>
        <taxon>Alphaproteobacteria</taxon>
        <taxon>Hyphomicrobiales</taxon>
        <taxon>Blastochloridaceae</taxon>
        <taxon>Blastochloris</taxon>
    </lineage>
</organism>
<dbReference type="AlphaFoldDB" id="A0A0H5BCF2"/>
<sequence length="46" mass="4817">MTEPPTKTALPPRPTGDVTMSDILSTTEKVMIAAAGAVLVVPFFLT</sequence>
<evidence type="ECO:0000313" key="3">
    <source>
        <dbReference type="EMBL" id="CUU41394.1"/>
    </source>
</evidence>
<reference evidence="3" key="2">
    <citation type="submission" date="2015-11" db="EMBL/GenBank/DDBJ databases">
        <authorList>
            <person name="Zhang Y."/>
            <person name="Guo Z."/>
        </authorList>
    </citation>
    <scope>NUCLEOTIDE SEQUENCE</scope>
    <source>
        <strain evidence="3">1</strain>
    </source>
</reference>
<dbReference type="Proteomes" id="UP000065734">
    <property type="component" value="Chromosome I"/>
</dbReference>
<accession>A0A0H5BCF2</accession>
<keyword evidence="1" id="KW-0812">Transmembrane</keyword>
<keyword evidence="1" id="KW-1133">Transmembrane helix</keyword>
<keyword evidence="1" id="KW-0472">Membrane</keyword>
<evidence type="ECO:0000313" key="2">
    <source>
        <dbReference type="EMBL" id="BAR97971.1"/>
    </source>
</evidence>
<reference evidence="4" key="3">
    <citation type="journal article" date="2016" name="Genome Announc.">
        <title>Revised genome sequence of the purple photosynthetic bacterium Blastochloris viridis.</title>
        <authorList>
            <person name="Liu L.N."/>
            <person name="Faulkner M."/>
            <person name="Liu X."/>
            <person name="Huang F."/>
            <person name="Darby A.C."/>
            <person name="Hall N."/>
        </authorList>
    </citation>
    <scope>NUCLEOTIDE SEQUENCE [LARGE SCALE GENOMIC DNA]</scope>
    <source>
        <strain evidence="4">ATCC 19567 / DSM 133 / F</strain>
    </source>
</reference>
<feature type="transmembrane region" description="Helical" evidence="1">
    <location>
        <begin position="30"/>
        <end position="45"/>
    </location>
</feature>
<dbReference type="EMBL" id="AP014854">
    <property type="protein sequence ID" value="BAR97971.1"/>
    <property type="molecule type" value="Genomic_DNA"/>
</dbReference>
<keyword evidence="4" id="KW-1185">Reference proteome</keyword>
<protein>
    <submittedName>
        <fullName evidence="3">Uncharacterized protein</fullName>
    </submittedName>
</protein>
<name>A0A0H5BCF2_BLAVI</name>
<dbReference type="RefSeq" id="WP_156331024.1">
    <property type="nucleotide sequence ID" value="NZ_AP014854.2"/>
</dbReference>
<evidence type="ECO:0000313" key="4">
    <source>
        <dbReference type="Proteomes" id="UP000065734"/>
    </source>
</evidence>
<evidence type="ECO:0000256" key="1">
    <source>
        <dbReference type="SAM" id="Phobius"/>
    </source>
</evidence>
<dbReference type="EMBL" id="LN907867">
    <property type="protein sequence ID" value="CUU41394.1"/>
    <property type="molecule type" value="Genomic_DNA"/>
</dbReference>
<gene>
    <name evidence="2" type="ORF">BV133_378</name>
    <name evidence="3" type="ORF">BVIRIDIS_03850</name>
</gene>
<dbReference type="KEGG" id="bvr:BVIR_942"/>
<reference evidence="2" key="1">
    <citation type="journal article" date="2015" name="Genome Announc.">
        <title>Complete Genome Sequence of the Bacteriochlorophyll b-Producing Photosynthetic Bacterium Blastochloris viridis.</title>
        <authorList>
            <person name="Tsukatani Y."/>
            <person name="Hirose Y."/>
            <person name="Harada J."/>
            <person name="Misawa N."/>
            <person name="Mori K."/>
            <person name="Inoue K."/>
            <person name="Tamiaki H."/>
        </authorList>
    </citation>
    <scope>NUCLEOTIDE SEQUENCE [LARGE SCALE GENOMIC DNA]</scope>
    <source>
        <strain evidence="2">DSM 133</strain>
    </source>
</reference>
<proteinExistence type="predicted"/>